<proteinExistence type="predicted"/>
<dbReference type="InterPro" id="IPR004158">
    <property type="entry name" value="DUF247_pln"/>
</dbReference>
<gene>
    <name evidence="2" type="ORF">A4U43_C10F9720</name>
</gene>
<reference evidence="3" key="1">
    <citation type="journal article" date="2017" name="Nat. Commun.">
        <title>The asparagus genome sheds light on the origin and evolution of a young Y chromosome.</title>
        <authorList>
            <person name="Harkess A."/>
            <person name="Zhou J."/>
            <person name="Xu C."/>
            <person name="Bowers J.E."/>
            <person name="Van der Hulst R."/>
            <person name="Ayyampalayam S."/>
            <person name="Mercati F."/>
            <person name="Riccardi P."/>
            <person name="McKain M.R."/>
            <person name="Kakrana A."/>
            <person name="Tang H."/>
            <person name="Ray J."/>
            <person name="Groenendijk J."/>
            <person name="Arikit S."/>
            <person name="Mathioni S.M."/>
            <person name="Nakano M."/>
            <person name="Shan H."/>
            <person name="Telgmann-Rauber A."/>
            <person name="Kanno A."/>
            <person name="Yue Z."/>
            <person name="Chen H."/>
            <person name="Li W."/>
            <person name="Chen Y."/>
            <person name="Xu X."/>
            <person name="Zhang Y."/>
            <person name="Luo S."/>
            <person name="Chen H."/>
            <person name="Gao J."/>
            <person name="Mao Z."/>
            <person name="Pires J.C."/>
            <person name="Luo M."/>
            <person name="Kudrna D."/>
            <person name="Wing R.A."/>
            <person name="Meyers B.C."/>
            <person name="Yi K."/>
            <person name="Kong H."/>
            <person name="Lavrijsen P."/>
            <person name="Sunseri F."/>
            <person name="Falavigna A."/>
            <person name="Ye Y."/>
            <person name="Leebens-Mack J.H."/>
            <person name="Chen G."/>
        </authorList>
    </citation>
    <scope>NUCLEOTIDE SEQUENCE [LARGE SCALE GENOMIC DNA]</scope>
    <source>
        <strain evidence="3">cv. DH0086</strain>
    </source>
</reference>
<dbReference type="OrthoDB" id="591587at2759"/>
<protein>
    <submittedName>
        <fullName evidence="2">Uncharacterized protein</fullName>
    </submittedName>
</protein>
<evidence type="ECO:0000313" key="3">
    <source>
        <dbReference type="Proteomes" id="UP000243459"/>
    </source>
</evidence>
<keyword evidence="1" id="KW-0472">Membrane</keyword>
<dbReference type="Pfam" id="PF03140">
    <property type="entry name" value="DUF247"/>
    <property type="match status" value="1"/>
</dbReference>
<dbReference type="EMBL" id="CM007390">
    <property type="protein sequence ID" value="ONK56527.1"/>
    <property type="molecule type" value="Genomic_DNA"/>
</dbReference>
<dbReference type="PANTHER" id="PTHR31170">
    <property type="entry name" value="BNAC04G53230D PROTEIN"/>
    <property type="match status" value="1"/>
</dbReference>
<feature type="transmembrane region" description="Helical" evidence="1">
    <location>
        <begin position="378"/>
        <end position="402"/>
    </location>
</feature>
<organism evidence="2 3">
    <name type="scientific">Asparagus officinalis</name>
    <name type="common">Garden asparagus</name>
    <dbReference type="NCBI Taxonomy" id="4686"/>
    <lineage>
        <taxon>Eukaryota</taxon>
        <taxon>Viridiplantae</taxon>
        <taxon>Streptophyta</taxon>
        <taxon>Embryophyta</taxon>
        <taxon>Tracheophyta</taxon>
        <taxon>Spermatophyta</taxon>
        <taxon>Magnoliopsida</taxon>
        <taxon>Liliopsida</taxon>
        <taxon>Asparagales</taxon>
        <taxon>Asparagaceae</taxon>
        <taxon>Asparagoideae</taxon>
        <taxon>Asparagus</taxon>
    </lineage>
</organism>
<keyword evidence="1" id="KW-0812">Transmembrane</keyword>
<dbReference type="Gramene" id="ONK56527">
    <property type="protein sequence ID" value="ONK56527"/>
    <property type="gene ID" value="A4U43_C10F9720"/>
</dbReference>
<accession>A0A5P1E4Y1</accession>
<dbReference type="AlphaFoldDB" id="A0A5P1E4Y1"/>
<keyword evidence="3" id="KW-1185">Reference proteome</keyword>
<evidence type="ECO:0000256" key="1">
    <source>
        <dbReference type="SAM" id="Phobius"/>
    </source>
</evidence>
<evidence type="ECO:0000313" key="2">
    <source>
        <dbReference type="EMBL" id="ONK56527.1"/>
    </source>
</evidence>
<keyword evidence="1" id="KW-1133">Transmembrane helix</keyword>
<dbReference type="Proteomes" id="UP000243459">
    <property type="component" value="Chromosome 10"/>
</dbReference>
<sequence length="408" mass="47735">MGENSAENQWVIDLEELQSINSETEIEKRKKHCIYRVPNIMRELNDKAYTPQLVSLGPYHHGKAHLKPMERNKHAALAHYLERANKTLDEVREALRPKIQELMDAYDSLEEPWRDEDRFLDLMILDGCFFIEMMVWGNDELWRRYMNRGLWMDMRRIENQLPLLLLVILIEIGGHEVEDSKSFIRNCDEVPDTELKTIRGKGLHLLDISKRKMTTEGNYIHDRDLTVRTATELFQAGVSFKLADSICYSDISFTNGVLKLPHLYCHSNTENMFLNYTAYEHIHKGTDNTVSNYVLFMDNIIDTDKDVALLRKANIMSCTTGSDSEIASLFNRLTQGLPLLDKIHVHSENVNMNIENYCNRRWHKWRAIFIQTYLSNPWVFISFLAAFNLLVLTVIQTTYTIMPFYKNS</sequence>
<name>A0A5P1E4Y1_ASPOF</name>
<dbReference type="PANTHER" id="PTHR31170:SF18">
    <property type="entry name" value="(WILD MALAYSIAN BANANA) HYPOTHETICAL PROTEIN"/>
    <property type="match status" value="1"/>
</dbReference>
<dbReference type="OMA" id="ANIMSCT"/>